<sequence>MGNEESTVTASDTQAAPLLNEAVDENQTPKMTDKPGTEMSIRGVPGGMSVEKRKALLEKSIEAMQVKLKDRKHPYRFRIVLNEDGTKAKIVLGRGNICILLATFAVGACILGILVQRCIFPWFRWAVVAEVTPEGKLVMKFNSGKSKIVLFLTCILTSCVLAYFSNKEYVDVRKECFEAFTESANEFYSAEGLDTVAVTDNSPANLKELFLEEDDDEEDS</sequence>
<keyword evidence="2" id="KW-1133">Transmembrane helix</keyword>
<gene>
    <name evidence="3" type="ORF">LDAN0322_LOCUS206</name>
</gene>
<feature type="region of interest" description="Disordered" evidence="1">
    <location>
        <begin position="1"/>
        <end position="44"/>
    </location>
</feature>
<keyword evidence="2" id="KW-0812">Transmembrane</keyword>
<feature type="transmembrane region" description="Helical" evidence="2">
    <location>
        <begin position="97"/>
        <end position="115"/>
    </location>
</feature>
<evidence type="ECO:0000256" key="2">
    <source>
        <dbReference type="SAM" id="Phobius"/>
    </source>
</evidence>
<reference evidence="3" key="1">
    <citation type="submission" date="2021-01" db="EMBL/GenBank/DDBJ databases">
        <authorList>
            <person name="Corre E."/>
            <person name="Pelletier E."/>
            <person name="Niang G."/>
            <person name="Scheremetjew M."/>
            <person name="Finn R."/>
            <person name="Kale V."/>
            <person name="Holt S."/>
            <person name="Cochrane G."/>
            <person name="Meng A."/>
            <person name="Brown T."/>
            <person name="Cohen L."/>
        </authorList>
    </citation>
    <scope>NUCLEOTIDE SEQUENCE</scope>
    <source>
        <strain evidence="3">B651</strain>
    </source>
</reference>
<accession>A0A7S0KAI4</accession>
<evidence type="ECO:0000256" key="1">
    <source>
        <dbReference type="SAM" id="MobiDB-lite"/>
    </source>
</evidence>
<name>A0A7S0KAI4_9STRA</name>
<protein>
    <submittedName>
        <fullName evidence="3">Uncharacterized protein</fullName>
    </submittedName>
</protein>
<evidence type="ECO:0000313" key="3">
    <source>
        <dbReference type="EMBL" id="CAD8574062.1"/>
    </source>
</evidence>
<keyword evidence="2" id="KW-0472">Membrane</keyword>
<organism evidence="3">
    <name type="scientific">Leptocylindrus aporus</name>
    <dbReference type="NCBI Taxonomy" id="1398097"/>
    <lineage>
        <taxon>Eukaryota</taxon>
        <taxon>Sar</taxon>
        <taxon>Stramenopiles</taxon>
        <taxon>Ochrophyta</taxon>
        <taxon>Bacillariophyta</taxon>
        <taxon>Coscinodiscophyceae</taxon>
        <taxon>Chaetocerotophycidae</taxon>
        <taxon>Leptocylindrales</taxon>
        <taxon>Leptocylindraceae</taxon>
        <taxon>Leptocylindrus</taxon>
    </lineage>
</organism>
<dbReference type="EMBL" id="HBEU01000318">
    <property type="protein sequence ID" value="CAD8574062.1"/>
    <property type="molecule type" value="Transcribed_RNA"/>
</dbReference>
<proteinExistence type="predicted"/>
<feature type="compositionally biased region" description="Polar residues" evidence="1">
    <location>
        <begin position="1"/>
        <end position="14"/>
    </location>
</feature>
<feature type="transmembrane region" description="Helical" evidence="2">
    <location>
        <begin position="148"/>
        <end position="164"/>
    </location>
</feature>
<dbReference type="AlphaFoldDB" id="A0A7S0KAI4"/>